<evidence type="ECO:0000313" key="6">
    <source>
        <dbReference type="Proteomes" id="UP001189429"/>
    </source>
</evidence>
<accession>A0ABN9SM78</accession>
<feature type="compositionally biased region" description="Low complexity" evidence="2">
    <location>
        <begin position="123"/>
        <end position="135"/>
    </location>
</feature>
<feature type="region of interest" description="Disordered" evidence="2">
    <location>
        <begin position="549"/>
        <end position="570"/>
    </location>
</feature>
<dbReference type="InterPro" id="IPR019601">
    <property type="entry name" value="Oxoglutarate/Fe-dep_Oase_C"/>
</dbReference>
<evidence type="ECO:0000256" key="1">
    <source>
        <dbReference type="ARBA" id="ARBA00022896"/>
    </source>
</evidence>
<keyword evidence="1" id="KW-0847">Vitamin C</keyword>
<keyword evidence="6" id="KW-1185">Reference proteome</keyword>
<dbReference type="InterPro" id="IPR039558">
    <property type="entry name" value="TPA1/OFD1_N"/>
</dbReference>
<dbReference type="Gene3D" id="3.60.130.20">
    <property type="entry name" value="Oxoglutarate/iron-dependent oxygenase, C-terminal degradation domain"/>
    <property type="match status" value="1"/>
</dbReference>
<evidence type="ECO:0000259" key="4">
    <source>
        <dbReference type="Pfam" id="PF13661"/>
    </source>
</evidence>
<comment type="caution">
    <text evidence="5">The sequence shown here is derived from an EMBL/GenBank/DDBJ whole genome shotgun (WGS) entry which is preliminary data.</text>
</comment>
<dbReference type="InterPro" id="IPR043044">
    <property type="entry name" value="TPA1/Ofd1_C"/>
</dbReference>
<feature type="region of interest" description="Disordered" evidence="2">
    <location>
        <begin position="239"/>
        <end position="265"/>
    </location>
</feature>
<feature type="domain" description="Prolyl 3,4-dihydroxylase TPA1/OFD1 N-terminal" evidence="4">
    <location>
        <begin position="136"/>
        <end position="213"/>
    </location>
</feature>
<feature type="domain" description="Oxoglutarate/iron-dependent oxygenase C-terminal degradation" evidence="3">
    <location>
        <begin position="277"/>
        <end position="553"/>
    </location>
</feature>
<dbReference type="Pfam" id="PF13661">
    <property type="entry name" value="2OG-FeII_Oxy_4"/>
    <property type="match status" value="1"/>
</dbReference>
<dbReference type="PANTHER" id="PTHR12117">
    <property type="entry name" value="HISTONE ACETYLTRANSFERASE COMPLEX"/>
    <property type="match status" value="1"/>
</dbReference>
<feature type="region of interest" description="Disordered" evidence="2">
    <location>
        <begin position="107"/>
        <end position="143"/>
    </location>
</feature>
<dbReference type="InterPro" id="IPR051842">
    <property type="entry name" value="uS12_prolyl_hydroxylase"/>
</dbReference>
<dbReference type="Pfam" id="PF10637">
    <property type="entry name" value="Ofd1_CTDD"/>
    <property type="match status" value="1"/>
</dbReference>
<name>A0ABN9SM78_9DINO</name>
<evidence type="ECO:0000313" key="5">
    <source>
        <dbReference type="EMBL" id="CAK0832946.1"/>
    </source>
</evidence>
<dbReference type="PANTHER" id="PTHR12117:SF0">
    <property type="entry name" value="PROLYL 3-HYDROXYLASE OGFOD1"/>
    <property type="match status" value="1"/>
</dbReference>
<evidence type="ECO:0000256" key="2">
    <source>
        <dbReference type="SAM" id="MobiDB-lite"/>
    </source>
</evidence>
<protein>
    <submittedName>
        <fullName evidence="5">Uncharacterized protein</fullName>
    </submittedName>
</protein>
<dbReference type="Proteomes" id="UP001189429">
    <property type="component" value="Unassembled WGS sequence"/>
</dbReference>
<dbReference type="Gene3D" id="2.60.120.620">
    <property type="entry name" value="q2cbj1_9rhob like domain"/>
    <property type="match status" value="1"/>
</dbReference>
<gene>
    <name evidence="5" type="ORF">PCOR1329_LOCUS30793</name>
</gene>
<feature type="region of interest" description="Disordered" evidence="2">
    <location>
        <begin position="366"/>
        <end position="389"/>
    </location>
</feature>
<dbReference type="EMBL" id="CAUYUJ010011947">
    <property type="protein sequence ID" value="CAK0832946.1"/>
    <property type="molecule type" value="Genomic_DNA"/>
</dbReference>
<sequence length="570" mass="60319">MGLPSCTNIYVEGDFQDVIFCEFGNAEDRDTAVAQVRSASLKTNGYTNPCAVEVGGERALAVTIDGNTIRRELGEDWGTWAEMHDHPEFKKLLDSCDGIVQRATKWMKRGRLPRQTPSHEPQARPGDAPRARAGGYYLTDPSEEWAPSEGGALELYAPQPGAPPGTPATAPAKEILPLADALVLFVVEPGVSFHSVREVRGKRARVSIQGWLHAPALDLTRGFANRGLATLAQLVQGRTARAAEPQPPRAEPAMAAPAPAGPPVAPEAEEWGLTAEDTAALSEWVAPEYLSAAHLEAIAERFAEASYAVLSGFLRPDVFERLSALHAAVDAADGFGAGRPEPAAPPYGAGAAGGWRAVGPPHLRRHLRYDGGAATPEQGGGGGDGPHRQLGAAMQRVASGLLGSTAFRRWLHACTRLEPRPCGAAEVRRFRPGLDYTVAVCPPAEAGGAELDATLVFVEGGASQGQRRSEEGEEDLGGFESYLAADDEEETAQAQEVYRGSDEGPLVNLPAAANSLCLVMRDPGTLRFVKFLSRDAPSSRADVAGCFSVDMPEESDPEPAAAVERPAGPP</sequence>
<proteinExistence type="predicted"/>
<reference evidence="5" key="1">
    <citation type="submission" date="2023-10" db="EMBL/GenBank/DDBJ databases">
        <authorList>
            <person name="Chen Y."/>
            <person name="Shah S."/>
            <person name="Dougan E. K."/>
            <person name="Thang M."/>
            <person name="Chan C."/>
        </authorList>
    </citation>
    <scope>NUCLEOTIDE SEQUENCE [LARGE SCALE GENOMIC DNA]</scope>
</reference>
<evidence type="ECO:0000259" key="3">
    <source>
        <dbReference type="Pfam" id="PF10637"/>
    </source>
</evidence>
<organism evidence="5 6">
    <name type="scientific">Prorocentrum cordatum</name>
    <dbReference type="NCBI Taxonomy" id="2364126"/>
    <lineage>
        <taxon>Eukaryota</taxon>
        <taxon>Sar</taxon>
        <taxon>Alveolata</taxon>
        <taxon>Dinophyceae</taxon>
        <taxon>Prorocentrales</taxon>
        <taxon>Prorocentraceae</taxon>
        <taxon>Prorocentrum</taxon>
    </lineage>
</organism>